<gene>
    <name evidence="10" type="ORF">ATY40_BA7500392</name>
</gene>
<evidence type="ECO:0000256" key="8">
    <source>
        <dbReference type="ARBA" id="ARBA00023136"/>
    </source>
</evidence>
<dbReference type="PANTHER" id="PTHR20661">
    <property type="entry name" value="PHOSPHATIDYLINOSITOL-GLYCAN BIOSYNTHESIS CLASS W PROTEIN"/>
    <property type="match status" value="1"/>
</dbReference>
<dbReference type="GO" id="GO:0072659">
    <property type="term" value="P:protein localization to plasma membrane"/>
    <property type="evidence" value="ECO:0007669"/>
    <property type="project" value="TreeGrafter"/>
</dbReference>
<dbReference type="EMBL" id="CP014584">
    <property type="protein sequence ID" value="ANZ74321.1"/>
    <property type="molecule type" value="Genomic_DNA"/>
</dbReference>
<dbReference type="GO" id="GO:0006506">
    <property type="term" value="P:GPI anchor biosynthetic process"/>
    <property type="evidence" value="ECO:0007669"/>
    <property type="project" value="UniProtKB-UniPathway"/>
</dbReference>
<keyword evidence="11" id="KW-1185">Reference proteome</keyword>
<dbReference type="GO" id="GO:0032216">
    <property type="term" value="F:glucosaminyl-phosphatidylinositol O-acyltransferase activity"/>
    <property type="evidence" value="ECO:0007669"/>
    <property type="project" value="TreeGrafter"/>
</dbReference>
<keyword evidence="5" id="KW-0337">GPI-anchor biosynthesis</keyword>
<dbReference type="UniPathway" id="UPA00196"/>
<feature type="transmembrane region" description="Helical" evidence="9">
    <location>
        <begin position="65"/>
        <end position="87"/>
    </location>
</feature>
<dbReference type="Proteomes" id="UP000094565">
    <property type="component" value="Chromosome 1"/>
</dbReference>
<keyword evidence="8 9" id="KW-0472">Membrane</keyword>
<feature type="transmembrane region" description="Helical" evidence="9">
    <location>
        <begin position="253"/>
        <end position="274"/>
    </location>
</feature>
<evidence type="ECO:0000313" key="11">
    <source>
        <dbReference type="Proteomes" id="UP000094565"/>
    </source>
</evidence>
<dbReference type="AlphaFoldDB" id="A0A1B2J8J9"/>
<comment type="similarity">
    <text evidence="3">Belongs to the PIGW family.</text>
</comment>
<proteinExistence type="inferred from homology"/>
<evidence type="ECO:0000256" key="1">
    <source>
        <dbReference type="ARBA" id="ARBA00004477"/>
    </source>
</evidence>
<evidence type="ECO:0000256" key="2">
    <source>
        <dbReference type="ARBA" id="ARBA00004687"/>
    </source>
</evidence>
<sequence>MEFFFTLGFLPPIAVLLSPLTKIIPHFWLSLLIGVLYEFILVKSNLLHYILLAPRVDLISDNKEGIFSLFGYLSIFLGGQATGLFLLPVCKTKNNLFWPSSKNEVVRFQSAPHPFKLFSLSVSPFQGLVYLAAFYHVSFYIIDTCYIYTVSRRVANLLYILWVCGYNTTFLAGYVLVDQYFWPNSDVKFTDKPLTPLQEERYSNVSKLIYVQRTPAILHALNNNSLLIFLAANLSTGVINMALNTLDCTDGKAIVVLIGYELFLASLSGLLLYFNVVIR</sequence>
<dbReference type="OrthoDB" id="15270at2759"/>
<keyword evidence="7 9" id="KW-1133">Transmembrane helix</keyword>
<dbReference type="GO" id="GO:0005789">
    <property type="term" value="C:endoplasmic reticulum membrane"/>
    <property type="evidence" value="ECO:0007669"/>
    <property type="project" value="UniProtKB-SubCell"/>
</dbReference>
<comment type="pathway">
    <text evidence="2">Glycolipid biosynthesis; glycosylphosphatidylinositol-anchor biosynthesis.</text>
</comment>
<feature type="transmembrane region" description="Helical" evidence="9">
    <location>
        <begin position="128"/>
        <end position="150"/>
    </location>
</feature>
<feature type="transmembrane region" description="Helical" evidence="9">
    <location>
        <begin position="226"/>
        <end position="246"/>
    </location>
</feature>
<organism evidence="10 11">
    <name type="scientific">Komagataella pastoris</name>
    <name type="common">Yeast</name>
    <name type="synonym">Pichia pastoris</name>
    <dbReference type="NCBI Taxonomy" id="4922"/>
    <lineage>
        <taxon>Eukaryota</taxon>
        <taxon>Fungi</taxon>
        <taxon>Dikarya</taxon>
        <taxon>Ascomycota</taxon>
        <taxon>Saccharomycotina</taxon>
        <taxon>Pichiomycetes</taxon>
        <taxon>Pichiales</taxon>
        <taxon>Pichiaceae</taxon>
        <taxon>Komagataella</taxon>
    </lineage>
</organism>
<evidence type="ECO:0000256" key="4">
    <source>
        <dbReference type="ARBA" id="ARBA00014495"/>
    </source>
</evidence>
<keyword evidence="6 9" id="KW-0812">Transmembrane</keyword>
<evidence type="ECO:0000256" key="5">
    <source>
        <dbReference type="ARBA" id="ARBA00022502"/>
    </source>
</evidence>
<reference evidence="10 11" key="1">
    <citation type="submission" date="2016-02" db="EMBL/GenBank/DDBJ databases">
        <title>Comparative genomic and transcriptomic foundation for Pichia pastoris.</title>
        <authorList>
            <person name="Love K.R."/>
            <person name="Shah K.A."/>
            <person name="Whittaker C.A."/>
            <person name="Wu J."/>
            <person name="Bartlett M.C."/>
            <person name="Ma D."/>
            <person name="Leeson R.L."/>
            <person name="Priest M."/>
            <person name="Young S.K."/>
            <person name="Love J.C."/>
        </authorList>
    </citation>
    <scope>NUCLEOTIDE SEQUENCE [LARGE SCALE GENOMIC DNA]</scope>
    <source>
        <strain evidence="10 11">ATCC 28485</strain>
    </source>
</reference>
<dbReference type="Pfam" id="PF06423">
    <property type="entry name" value="GWT1"/>
    <property type="match status" value="1"/>
</dbReference>
<evidence type="ECO:0000256" key="6">
    <source>
        <dbReference type="ARBA" id="ARBA00022692"/>
    </source>
</evidence>
<evidence type="ECO:0000313" key="10">
    <source>
        <dbReference type="EMBL" id="ANZ74321.1"/>
    </source>
</evidence>
<dbReference type="InterPro" id="IPR009447">
    <property type="entry name" value="PIGW/GWT1"/>
</dbReference>
<accession>A0A1B2J8J9</accession>
<evidence type="ECO:0000256" key="3">
    <source>
        <dbReference type="ARBA" id="ARBA00007559"/>
    </source>
</evidence>
<dbReference type="PANTHER" id="PTHR20661:SF0">
    <property type="entry name" value="PHOSPHATIDYLINOSITOL-GLYCAN BIOSYNTHESIS CLASS W PROTEIN"/>
    <property type="match status" value="1"/>
</dbReference>
<comment type="subcellular location">
    <subcellularLocation>
        <location evidence="1">Endoplasmic reticulum membrane</location>
        <topology evidence="1">Multi-pass membrane protein</topology>
    </subcellularLocation>
</comment>
<protein>
    <recommendedName>
        <fullName evidence="4">GPI-anchored wall transfer protein 1</fullName>
    </recommendedName>
</protein>
<feature type="transmembrane region" description="Helical" evidence="9">
    <location>
        <begin position="157"/>
        <end position="177"/>
    </location>
</feature>
<evidence type="ECO:0000256" key="9">
    <source>
        <dbReference type="SAM" id="Phobius"/>
    </source>
</evidence>
<feature type="transmembrane region" description="Helical" evidence="9">
    <location>
        <begin position="27"/>
        <end position="53"/>
    </location>
</feature>
<evidence type="ECO:0000256" key="7">
    <source>
        <dbReference type="ARBA" id="ARBA00022989"/>
    </source>
</evidence>
<name>A0A1B2J8J9_PICPA</name>